<dbReference type="Gene3D" id="3.50.50.60">
    <property type="entry name" value="FAD/NAD(P)-binding domain"/>
    <property type="match status" value="2"/>
</dbReference>
<accession>A0A2P7MVA0</accession>
<name>A0A2P7MVA0_9CYAN</name>
<dbReference type="InterPro" id="IPR003953">
    <property type="entry name" value="FAD-dep_OxRdtase_2_FAD-bd"/>
</dbReference>
<gene>
    <name evidence="9" type="ORF">C7K55_07405</name>
</gene>
<organism evidence="9 10">
    <name type="scientific">Cyanobium usitatum str. Tous</name>
    <dbReference type="NCBI Taxonomy" id="2116684"/>
    <lineage>
        <taxon>Bacteria</taxon>
        <taxon>Bacillati</taxon>
        <taxon>Cyanobacteriota</taxon>
        <taxon>Cyanophyceae</taxon>
        <taxon>Synechococcales</taxon>
        <taxon>Prochlorococcaceae</taxon>
        <taxon>Cyanobium</taxon>
    </lineage>
</organism>
<evidence type="ECO:0000259" key="7">
    <source>
        <dbReference type="Pfam" id="PF00890"/>
    </source>
</evidence>
<proteinExistence type="inferred from homology"/>
<dbReference type="InterPro" id="IPR007867">
    <property type="entry name" value="GMC_OxRtase_C"/>
</dbReference>
<dbReference type="PANTHER" id="PTHR42784">
    <property type="entry name" value="PYRANOSE 2-OXIDASE"/>
    <property type="match status" value="1"/>
</dbReference>
<evidence type="ECO:0000259" key="6">
    <source>
        <dbReference type="Pfam" id="PF00732"/>
    </source>
</evidence>
<dbReference type="EMBL" id="PXXO01000007">
    <property type="protein sequence ID" value="PSJ05160.1"/>
    <property type="molecule type" value="Genomic_DNA"/>
</dbReference>
<dbReference type="PANTHER" id="PTHR42784:SF1">
    <property type="entry name" value="PYRANOSE 2-OXIDASE"/>
    <property type="match status" value="1"/>
</dbReference>
<dbReference type="GO" id="GO:0016614">
    <property type="term" value="F:oxidoreductase activity, acting on CH-OH group of donors"/>
    <property type="evidence" value="ECO:0007669"/>
    <property type="project" value="InterPro"/>
</dbReference>
<comment type="similarity">
    <text evidence="2">Belongs to the GMC oxidoreductase family.</text>
</comment>
<comment type="caution">
    <text evidence="9">The sequence shown here is derived from an EMBL/GenBank/DDBJ whole genome shotgun (WGS) entry which is preliminary data.</text>
</comment>
<keyword evidence="4" id="KW-0274">FAD</keyword>
<feature type="domain" description="Glucose-methanol-choline oxidoreductase N-terminal" evidence="6">
    <location>
        <begin position="201"/>
        <end position="284"/>
    </location>
</feature>
<dbReference type="InterPro" id="IPR051473">
    <property type="entry name" value="P2Ox-like"/>
</dbReference>
<dbReference type="SUPFAM" id="SSF51905">
    <property type="entry name" value="FAD/NAD(P)-binding domain"/>
    <property type="match status" value="1"/>
</dbReference>
<dbReference type="Pfam" id="PF05199">
    <property type="entry name" value="GMC_oxred_C"/>
    <property type="match status" value="1"/>
</dbReference>
<reference evidence="9 10" key="1">
    <citation type="journal article" date="2018" name="Environ. Microbiol.">
        <title>Ecological and genomic features of two widespread freshwater picocyanobacteria.</title>
        <authorList>
            <person name="Cabello-Yeves P.J."/>
            <person name="Picazo A."/>
            <person name="Camacho A."/>
            <person name="Callieri C."/>
            <person name="Rosselli R."/>
            <person name="Roda-Garcia J.J."/>
            <person name="Coutinho F.H."/>
            <person name="Rodriguez-Valera F."/>
        </authorList>
    </citation>
    <scope>NUCLEOTIDE SEQUENCE [LARGE SCALE GENOMIC DNA]</scope>
    <source>
        <strain evidence="9 10">Tous</strain>
    </source>
</reference>
<dbReference type="InterPro" id="IPR036188">
    <property type="entry name" value="FAD/NAD-bd_sf"/>
</dbReference>
<evidence type="ECO:0000256" key="4">
    <source>
        <dbReference type="ARBA" id="ARBA00022827"/>
    </source>
</evidence>
<comment type="cofactor">
    <cofactor evidence="1">
        <name>FAD</name>
        <dbReference type="ChEBI" id="CHEBI:57692"/>
    </cofactor>
</comment>
<keyword evidence="3" id="KW-0285">Flavoprotein</keyword>
<evidence type="ECO:0000313" key="9">
    <source>
        <dbReference type="EMBL" id="PSJ05160.1"/>
    </source>
</evidence>
<evidence type="ECO:0000259" key="8">
    <source>
        <dbReference type="Pfam" id="PF05199"/>
    </source>
</evidence>
<dbReference type="AlphaFoldDB" id="A0A2P7MVA0"/>
<keyword evidence="10" id="KW-1185">Reference proteome</keyword>
<protein>
    <submittedName>
        <fullName evidence="9">Dehydrogenase</fullName>
    </submittedName>
</protein>
<evidence type="ECO:0000313" key="10">
    <source>
        <dbReference type="Proteomes" id="UP000243002"/>
    </source>
</evidence>
<feature type="domain" description="Glucose-methanol-choline oxidoreductase C-terminal" evidence="8">
    <location>
        <begin position="438"/>
        <end position="493"/>
    </location>
</feature>
<dbReference type="GO" id="GO:0050660">
    <property type="term" value="F:flavin adenine dinucleotide binding"/>
    <property type="evidence" value="ECO:0007669"/>
    <property type="project" value="InterPro"/>
</dbReference>
<dbReference type="Proteomes" id="UP000243002">
    <property type="component" value="Unassembled WGS sequence"/>
</dbReference>
<keyword evidence="5" id="KW-0560">Oxidoreductase</keyword>
<feature type="domain" description="FAD-dependent oxidoreductase 2 FAD-binding" evidence="7">
    <location>
        <begin position="9"/>
        <end position="42"/>
    </location>
</feature>
<dbReference type="OrthoDB" id="9787779at2"/>
<evidence type="ECO:0000256" key="5">
    <source>
        <dbReference type="ARBA" id="ARBA00023002"/>
    </source>
</evidence>
<evidence type="ECO:0000256" key="3">
    <source>
        <dbReference type="ARBA" id="ARBA00022630"/>
    </source>
</evidence>
<dbReference type="RefSeq" id="WP_106502784.1">
    <property type="nucleotide sequence ID" value="NZ_PXXO01000007.1"/>
</dbReference>
<dbReference type="Pfam" id="PF00732">
    <property type="entry name" value="GMC_oxred_N"/>
    <property type="match status" value="1"/>
</dbReference>
<sequence length="505" mass="54681">MIIDDNHYDVIVIGSGAAGGTLANSLASSGLAVLLLERGQQMPLADQNVADVDLFRKDRYHPKEQWFGTDGDPFSPQTIYALGGNTKIWGGVLERLREQEFAGLHFQGGQAPAWGLSYADFEPWYDQAEALYRVHGQRGVDPTEPRAAANYSMAPKPVEPFFEELRLALVRQGLNPYSLPLSWSQSSADPSGDAELFGVDPARASATVMVRTGAEVQRLHVNPSGTEVRGVEARLDGQSWLFFGHQVVLAAGAINSSAILLRSATDRHPRGLANGSDQVGRNLMKLQLTSILQLATEANSGRYGRSYGINDYLWGDKNVSFPLGSIQNGGGVLQDALFAESPPVLSLVTKLLPNFGLEQLASRSICWWAMSPVLPDPHNRVSLRGDRIQITYQANNREAHDRLVYRWIDTLKAVEADPDCHVVKEAPTHPRGEAPLSAMGYSCGTCRMGDNPATSVVDLQGRSHEVANLTIADASVFPACPAMGFGLTVIANALRIAAGLKASLR</sequence>
<dbReference type="Pfam" id="PF00890">
    <property type="entry name" value="FAD_binding_2"/>
    <property type="match status" value="1"/>
</dbReference>
<evidence type="ECO:0000256" key="2">
    <source>
        <dbReference type="ARBA" id="ARBA00010790"/>
    </source>
</evidence>
<dbReference type="InterPro" id="IPR000172">
    <property type="entry name" value="GMC_OxRdtase_N"/>
</dbReference>
<evidence type="ECO:0000256" key="1">
    <source>
        <dbReference type="ARBA" id="ARBA00001974"/>
    </source>
</evidence>